<dbReference type="CDD" id="cd14797">
    <property type="entry name" value="DUF302"/>
    <property type="match status" value="1"/>
</dbReference>
<accession>A0A3E1Y8Z4</accession>
<dbReference type="Pfam" id="PF03625">
    <property type="entry name" value="DUF302"/>
    <property type="match status" value="1"/>
</dbReference>
<name>A0A3E1Y8Z4_9BACT</name>
<dbReference type="PANTHER" id="PTHR38342:SF2">
    <property type="entry name" value="INNER MEMBRANE OR EXPORTED"/>
    <property type="match status" value="1"/>
</dbReference>
<protein>
    <submittedName>
        <fullName evidence="2">DUF302 domain-containing protein</fullName>
    </submittedName>
</protein>
<keyword evidence="3" id="KW-1185">Reference proteome</keyword>
<organism evidence="2 3">
    <name type="scientific">Chitinophaga silvatica</name>
    <dbReference type="NCBI Taxonomy" id="2282649"/>
    <lineage>
        <taxon>Bacteria</taxon>
        <taxon>Pseudomonadati</taxon>
        <taxon>Bacteroidota</taxon>
        <taxon>Chitinophagia</taxon>
        <taxon>Chitinophagales</taxon>
        <taxon>Chitinophagaceae</taxon>
        <taxon>Chitinophaga</taxon>
    </lineage>
</organism>
<dbReference type="EMBL" id="QPMM01000007">
    <property type="protein sequence ID" value="RFS21888.1"/>
    <property type="molecule type" value="Genomic_DNA"/>
</dbReference>
<dbReference type="PANTHER" id="PTHR38342">
    <property type="entry name" value="SLR5037 PROTEIN"/>
    <property type="match status" value="1"/>
</dbReference>
<evidence type="ECO:0000313" key="3">
    <source>
        <dbReference type="Proteomes" id="UP000260644"/>
    </source>
</evidence>
<dbReference type="InterPro" id="IPR005180">
    <property type="entry name" value="DUF302"/>
</dbReference>
<dbReference type="InterPro" id="IPR035923">
    <property type="entry name" value="TT1751-like_sf"/>
</dbReference>
<proteinExistence type="predicted"/>
<dbReference type="Proteomes" id="UP000260644">
    <property type="component" value="Unassembled WGS sequence"/>
</dbReference>
<dbReference type="RefSeq" id="WP_116976529.1">
    <property type="nucleotide sequence ID" value="NZ_QPMM01000007.1"/>
</dbReference>
<gene>
    <name evidence="2" type="ORF">DVR12_14650</name>
</gene>
<sequence>MKLITTPSKLGFIDTVTKIKQLITDNGVKAFAVIDHSAAAADAGLQLQPTTVLIFGNPAGGTQLMYRNREIAWALPLKVLIWEDEKKVTFVTYKNPEEFNEEFNLPPDVHGITADQHRFIQMLVSNVAS</sequence>
<evidence type="ECO:0000259" key="1">
    <source>
        <dbReference type="Pfam" id="PF03625"/>
    </source>
</evidence>
<dbReference type="SUPFAM" id="SSF103247">
    <property type="entry name" value="TT1751-like"/>
    <property type="match status" value="1"/>
</dbReference>
<dbReference type="Gene3D" id="3.30.310.70">
    <property type="entry name" value="TT1751-like domain"/>
    <property type="match status" value="1"/>
</dbReference>
<reference evidence="2 3" key="1">
    <citation type="submission" date="2018-07" db="EMBL/GenBank/DDBJ databases">
        <title>Chitinophaga K2CV101002-2 sp. nov., isolated from a monsoon evergreen broad-leaved forest soil.</title>
        <authorList>
            <person name="Lv Y."/>
        </authorList>
    </citation>
    <scope>NUCLEOTIDE SEQUENCE [LARGE SCALE GENOMIC DNA]</scope>
    <source>
        <strain evidence="2 3">GDMCC 1.1288</strain>
    </source>
</reference>
<comment type="caution">
    <text evidence="2">The sequence shown here is derived from an EMBL/GenBank/DDBJ whole genome shotgun (WGS) entry which is preliminary data.</text>
</comment>
<feature type="domain" description="DUF302" evidence="1">
    <location>
        <begin position="34"/>
        <end position="96"/>
    </location>
</feature>
<dbReference type="AlphaFoldDB" id="A0A3E1Y8Z4"/>
<evidence type="ECO:0000313" key="2">
    <source>
        <dbReference type="EMBL" id="RFS21888.1"/>
    </source>
</evidence>
<dbReference type="OrthoDB" id="9799367at2"/>